<dbReference type="SUPFAM" id="SSF52047">
    <property type="entry name" value="RNI-like"/>
    <property type="match status" value="1"/>
</dbReference>
<evidence type="ECO:0000313" key="3">
    <source>
        <dbReference type="Proteomes" id="UP001175211"/>
    </source>
</evidence>
<comment type="caution">
    <text evidence="2">The sequence shown here is derived from an EMBL/GenBank/DDBJ whole genome shotgun (WGS) entry which is preliminary data.</text>
</comment>
<accession>A0AA39MQ89</accession>
<gene>
    <name evidence="2" type="ORF">EV420DRAFT_1079745</name>
</gene>
<reference evidence="2" key="1">
    <citation type="submission" date="2023-06" db="EMBL/GenBank/DDBJ databases">
        <authorList>
            <consortium name="Lawrence Berkeley National Laboratory"/>
            <person name="Ahrendt S."/>
            <person name="Sahu N."/>
            <person name="Indic B."/>
            <person name="Wong-Bajracharya J."/>
            <person name="Merenyi Z."/>
            <person name="Ke H.-M."/>
            <person name="Monk M."/>
            <person name="Kocsube S."/>
            <person name="Drula E."/>
            <person name="Lipzen A."/>
            <person name="Balint B."/>
            <person name="Henrissat B."/>
            <person name="Andreopoulos B."/>
            <person name="Martin F.M."/>
            <person name="Harder C.B."/>
            <person name="Rigling D."/>
            <person name="Ford K.L."/>
            <person name="Foster G.D."/>
            <person name="Pangilinan J."/>
            <person name="Papanicolaou A."/>
            <person name="Barry K."/>
            <person name="LaButti K."/>
            <person name="Viragh M."/>
            <person name="Koriabine M."/>
            <person name="Yan M."/>
            <person name="Riley R."/>
            <person name="Champramary S."/>
            <person name="Plett K.L."/>
            <person name="Tsai I.J."/>
            <person name="Slot J."/>
            <person name="Sipos G."/>
            <person name="Plett J."/>
            <person name="Nagy L.G."/>
            <person name="Grigoriev I.V."/>
        </authorList>
    </citation>
    <scope>NUCLEOTIDE SEQUENCE</scope>
    <source>
        <strain evidence="2">CCBAS 213</strain>
    </source>
</reference>
<evidence type="ECO:0000313" key="2">
    <source>
        <dbReference type="EMBL" id="KAK0442278.1"/>
    </source>
</evidence>
<dbReference type="Proteomes" id="UP001175211">
    <property type="component" value="Unassembled WGS sequence"/>
</dbReference>
<dbReference type="GeneID" id="85349255"/>
<sequence>MATPPTRTDKSQFDPCFSSFIPDFSQPKRSSRIEDLLPSNNPPREFEKADLVKIAARGPRTLDEYDGKIAATRKLLDFLVSERDQAASNISDAKALVHPVRDLPDDVLRAIFRACTRPVDEAFNRSFREIVHPSIGIESIQPDQSPWTLSHVCQQWRTVAIHTAELWSLIELNLDERPKDKVLARNRVFRLGLQLFRANGRDLSVRLHGRNGVANVSPILQILLPTAQYWKRLSVFLPLNSFQHFSVCKGSLNRLDTLYIGGPSDFRDWGVNDAFQFIPNLRLLGSFFGDLPFLAYFSMPFSSIEAFMSGGDNTRTYESLKRLPHVQKLFLACCWRFIDELAEPITLHDVTHLHILEPPSLQRVSSSSINMYSHLILPSLQFLKLSFISSRISLPVITDPNSCPITSLTIDICGQSPQECARLDDELPHFLRRTPKLEELRILATSTELPGRWVNDLVYISGQDAIAPRLRVLSMPSGHIPAENIGGLVNVVESRRRMDVDSSDTGHCALLEKVVLGPEPVWFDDEELSARWSALRAGGLIVTCKEE</sequence>
<name>A0AA39MQ89_ARMTA</name>
<evidence type="ECO:0000256" key="1">
    <source>
        <dbReference type="SAM" id="MobiDB-lite"/>
    </source>
</evidence>
<evidence type="ECO:0008006" key="4">
    <source>
        <dbReference type="Google" id="ProtNLM"/>
    </source>
</evidence>
<dbReference type="InterPro" id="IPR032675">
    <property type="entry name" value="LRR_dom_sf"/>
</dbReference>
<feature type="region of interest" description="Disordered" evidence="1">
    <location>
        <begin position="21"/>
        <end position="40"/>
    </location>
</feature>
<protein>
    <recommendedName>
        <fullName evidence="4">F-box domain-containing protein</fullName>
    </recommendedName>
</protein>
<dbReference type="Gene3D" id="3.80.10.10">
    <property type="entry name" value="Ribonuclease Inhibitor"/>
    <property type="match status" value="1"/>
</dbReference>
<dbReference type="RefSeq" id="XP_060324251.1">
    <property type="nucleotide sequence ID" value="XM_060465707.1"/>
</dbReference>
<dbReference type="AlphaFoldDB" id="A0AA39MQ89"/>
<dbReference type="EMBL" id="JAUEPS010000065">
    <property type="protein sequence ID" value="KAK0442278.1"/>
    <property type="molecule type" value="Genomic_DNA"/>
</dbReference>
<proteinExistence type="predicted"/>
<organism evidence="2 3">
    <name type="scientific">Armillaria tabescens</name>
    <name type="common">Ringless honey mushroom</name>
    <name type="synonym">Agaricus tabescens</name>
    <dbReference type="NCBI Taxonomy" id="1929756"/>
    <lineage>
        <taxon>Eukaryota</taxon>
        <taxon>Fungi</taxon>
        <taxon>Dikarya</taxon>
        <taxon>Basidiomycota</taxon>
        <taxon>Agaricomycotina</taxon>
        <taxon>Agaricomycetes</taxon>
        <taxon>Agaricomycetidae</taxon>
        <taxon>Agaricales</taxon>
        <taxon>Marasmiineae</taxon>
        <taxon>Physalacriaceae</taxon>
        <taxon>Desarmillaria</taxon>
    </lineage>
</organism>
<keyword evidence="3" id="KW-1185">Reference proteome</keyword>